<keyword evidence="6" id="KW-0238">DNA-binding</keyword>
<keyword evidence="1" id="KW-0547">Nucleotide-binding</keyword>
<evidence type="ECO:0000256" key="5">
    <source>
        <dbReference type="ARBA" id="ARBA00022840"/>
    </source>
</evidence>
<proteinExistence type="predicted"/>
<dbReference type="InterPro" id="IPR014001">
    <property type="entry name" value="Helicase_ATP-bd"/>
</dbReference>
<keyword evidence="4 10" id="KW-0347">Helicase</keyword>
<evidence type="ECO:0000256" key="7">
    <source>
        <dbReference type="ARBA" id="ARBA00023204"/>
    </source>
</evidence>
<dbReference type="AlphaFoldDB" id="A0A2P8QZX0"/>
<reference evidence="11" key="1">
    <citation type="submission" date="2017-10" db="EMBL/GenBank/DDBJ databases">
        <title>Campylobacter species from seals.</title>
        <authorList>
            <person name="Gilbert M.J."/>
            <person name="Zomer A.L."/>
            <person name="Timmerman A.J."/>
            <person name="Duim B."/>
            <person name="Wagenaar J.A."/>
        </authorList>
    </citation>
    <scope>NUCLEOTIDE SEQUENCE [LARGE SCALE GENOMIC DNA]</scope>
    <source>
        <strain evidence="11">17S00004-5</strain>
    </source>
</reference>
<dbReference type="PROSITE" id="PS51192">
    <property type="entry name" value="HELICASE_ATP_BIND_1"/>
    <property type="match status" value="1"/>
</dbReference>
<dbReference type="InterPro" id="IPR027417">
    <property type="entry name" value="P-loop_NTPase"/>
</dbReference>
<keyword evidence="7" id="KW-0234">DNA repair</keyword>
<dbReference type="SUPFAM" id="SSF52540">
    <property type="entry name" value="P-loop containing nucleoside triphosphate hydrolases"/>
    <property type="match status" value="1"/>
</dbReference>
<dbReference type="CDD" id="cd04488">
    <property type="entry name" value="RecG_wedge_OBF"/>
    <property type="match status" value="1"/>
</dbReference>
<dbReference type="EMBL" id="PDHH01000005">
    <property type="protein sequence ID" value="PSM51782.1"/>
    <property type="molecule type" value="Genomic_DNA"/>
</dbReference>
<evidence type="ECO:0000256" key="2">
    <source>
        <dbReference type="ARBA" id="ARBA00022763"/>
    </source>
</evidence>
<protein>
    <submittedName>
        <fullName evidence="10">ATP-dependent DNA helicase RecG</fullName>
    </submittedName>
</protein>
<accession>A0A2P8QZX0</accession>
<keyword evidence="11" id="KW-1185">Reference proteome</keyword>
<dbReference type="InterPro" id="IPR001650">
    <property type="entry name" value="Helicase_C-like"/>
</dbReference>
<dbReference type="InterPro" id="IPR011545">
    <property type="entry name" value="DEAD/DEAH_box_helicase_dom"/>
</dbReference>
<organism evidence="10 11">
    <name type="scientific">Campylobacter blaseri</name>
    <dbReference type="NCBI Taxonomy" id="2042961"/>
    <lineage>
        <taxon>Bacteria</taxon>
        <taxon>Pseudomonadati</taxon>
        <taxon>Campylobacterota</taxon>
        <taxon>Epsilonproteobacteria</taxon>
        <taxon>Campylobacterales</taxon>
        <taxon>Campylobacteraceae</taxon>
        <taxon>Campylobacter</taxon>
    </lineage>
</organism>
<keyword evidence="3" id="KW-0378">Hydrolase</keyword>
<dbReference type="Proteomes" id="UP000240535">
    <property type="component" value="Unassembled WGS sequence"/>
</dbReference>
<dbReference type="Pfam" id="PF00270">
    <property type="entry name" value="DEAD"/>
    <property type="match status" value="1"/>
</dbReference>
<dbReference type="NCBIfam" id="NF008169">
    <property type="entry name" value="PRK10917.2-3"/>
    <property type="match status" value="1"/>
</dbReference>
<evidence type="ECO:0000256" key="4">
    <source>
        <dbReference type="ARBA" id="ARBA00022806"/>
    </source>
</evidence>
<keyword evidence="5" id="KW-0067">ATP-binding</keyword>
<dbReference type="RefSeq" id="WP_106871900.1">
    <property type="nucleotide sequence ID" value="NZ_CP053841.1"/>
</dbReference>
<dbReference type="PANTHER" id="PTHR47964">
    <property type="entry name" value="ATP-DEPENDENT DNA HELICASE HOMOLOG RECG, CHLOROPLASTIC"/>
    <property type="match status" value="1"/>
</dbReference>
<dbReference type="InterPro" id="IPR012340">
    <property type="entry name" value="NA-bd_OB-fold"/>
</dbReference>
<evidence type="ECO:0000313" key="11">
    <source>
        <dbReference type="Proteomes" id="UP000240535"/>
    </source>
</evidence>
<dbReference type="GO" id="GO:0005524">
    <property type="term" value="F:ATP binding"/>
    <property type="evidence" value="ECO:0007669"/>
    <property type="project" value="UniProtKB-KW"/>
</dbReference>
<gene>
    <name evidence="10" type="ORF">CQ405_06545</name>
</gene>
<dbReference type="SMART" id="SM00487">
    <property type="entry name" value="DEXDc"/>
    <property type="match status" value="1"/>
</dbReference>
<dbReference type="Gene3D" id="3.40.50.300">
    <property type="entry name" value="P-loop containing nucleotide triphosphate hydrolases"/>
    <property type="match status" value="2"/>
</dbReference>
<name>A0A2P8QZX0_9BACT</name>
<evidence type="ECO:0000259" key="9">
    <source>
        <dbReference type="PROSITE" id="PS51194"/>
    </source>
</evidence>
<keyword evidence="2" id="KW-0227">DNA damage</keyword>
<comment type="caution">
    <text evidence="10">The sequence shown here is derived from an EMBL/GenBank/DDBJ whole genome shotgun (WGS) entry which is preliminary data.</text>
</comment>
<sequence length="600" mass="68741">MNKQEKEELKKIGVKNIIDLALLLPKSFDDLSLSEFPNEGENTAEIECKGYFLNRSMLNVNVFCITWQKDIKIVVFNAKPWHYSMFKAGKKMFIHGKATKFGNMWQFVNPKVVTKVGYILPRYKLSIKDNIVQNTIKKYLNFNNLTKEGLNENEANLLLDIHKSDKESVNLLSKLETDNEYLNTLKFIEIFNYLKKLSRKKLIHPAKKVAVNSIDDWIETLPFKPTKDQINALEDIKKDFLGNVAKRRVVMGDVGSGKTLVMLGASLMIYPSVSILMAPTSILAEQIYNEAKKLLPNYINVMLVKSGDKKIDFKGVNLIIGTHVLLYQNLPKANLIMVDEQHRFGSNQREKINLLTKDGEYLSHYIQFSATPIPRTLTLIESELVSFSFLKQMPFKKEIQTIILQSSGFSELISHMKDEIKKGKQAIVVYPLVEESEVSEYQSLNEGKDYWFKNFENVFLTHGKDKEKEEILKEFKDKGDILLTTTVVEVGISLPRLSIIVIVGAERMGLATLHQLRGRVGRVGGKGWCYLFTKLKNPPDRLKEFTKTLDGFKVAQIDLKNRQSGDLLDGTVQHGATFKFYDYEEDITLIAKRRLAKYKI</sequence>
<dbReference type="GO" id="GO:0003678">
    <property type="term" value="F:DNA helicase activity"/>
    <property type="evidence" value="ECO:0007669"/>
    <property type="project" value="TreeGrafter"/>
</dbReference>
<dbReference type="GO" id="GO:0003677">
    <property type="term" value="F:DNA binding"/>
    <property type="evidence" value="ECO:0007669"/>
    <property type="project" value="UniProtKB-KW"/>
</dbReference>
<evidence type="ECO:0000256" key="1">
    <source>
        <dbReference type="ARBA" id="ARBA00022741"/>
    </source>
</evidence>
<dbReference type="OrthoDB" id="9804325at2"/>
<dbReference type="SUPFAM" id="SSF50249">
    <property type="entry name" value="Nucleic acid-binding proteins"/>
    <property type="match status" value="1"/>
</dbReference>
<evidence type="ECO:0000313" key="10">
    <source>
        <dbReference type="EMBL" id="PSM51782.1"/>
    </source>
</evidence>
<evidence type="ECO:0000259" key="8">
    <source>
        <dbReference type="PROSITE" id="PS51192"/>
    </source>
</evidence>
<evidence type="ECO:0000256" key="3">
    <source>
        <dbReference type="ARBA" id="ARBA00022801"/>
    </source>
</evidence>
<dbReference type="Pfam" id="PF00271">
    <property type="entry name" value="Helicase_C"/>
    <property type="match status" value="1"/>
</dbReference>
<dbReference type="InterPro" id="IPR047112">
    <property type="entry name" value="RecG/Mfd"/>
</dbReference>
<dbReference type="SMART" id="SM00490">
    <property type="entry name" value="HELICc"/>
    <property type="match status" value="1"/>
</dbReference>
<dbReference type="GO" id="GO:0006281">
    <property type="term" value="P:DNA repair"/>
    <property type="evidence" value="ECO:0007669"/>
    <property type="project" value="UniProtKB-KW"/>
</dbReference>
<feature type="domain" description="Helicase C-terminal" evidence="9">
    <location>
        <begin position="408"/>
        <end position="560"/>
    </location>
</feature>
<dbReference type="GO" id="GO:0016787">
    <property type="term" value="F:hydrolase activity"/>
    <property type="evidence" value="ECO:0007669"/>
    <property type="project" value="UniProtKB-KW"/>
</dbReference>
<feature type="domain" description="Helicase ATP-binding" evidence="8">
    <location>
        <begin position="239"/>
        <end position="390"/>
    </location>
</feature>
<dbReference type="PANTHER" id="PTHR47964:SF1">
    <property type="entry name" value="ATP-DEPENDENT DNA HELICASE HOMOLOG RECG, CHLOROPLASTIC"/>
    <property type="match status" value="1"/>
</dbReference>
<evidence type="ECO:0000256" key="6">
    <source>
        <dbReference type="ARBA" id="ARBA00023125"/>
    </source>
</evidence>
<dbReference type="PROSITE" id="PS51194">
    <property type="entry name" value="HELICASE_CTER"/>
    <property type="match status" value="1"/>
</dbReference>